<accession>A0ABV6RDQ3</accession>
<dbReference type="RefSeq" id="WP_376979942.1">
    <property type="nucleotide sequence ID" value="NZ_JBHLSV010000008.1"/>
</dbReference>
<organism evidence="1 2">
    <name type="scientific">Brachybacterium hainanense</name>
    <dbReference type="NCBI Taxonomy" id="1541174"/>
    <lineage>
        <taxon>Bacteria</taxon>
        <taxon>Bacillati</taxon>
        <taxon>Actinomycetota</taxon>
        <taxon>Actinomycetes</taxon>
        <taxon>Micrococcales</taxon>
        <taxon>Dermabacteraceae</taxon>
        <taxon>Brachybacterium</taxon>
    </lineage>
</organism>
<dbReference type="Proteomes" id="UP001589793">
    <property type="component" value="Unassembled WGS sequence"/>
</dbReference>
<dbReference type="EMBL" id="JBHLSV010000008">
    <property type="protein sequence ID" value="MFC0674008.1"/>
    <property type="molecule type" value="Genomic_DNA"/>
</dbReference>
<reference evidence="1 2" key="1">
    <citation type="submission" date="2024-09" db="EMBL/GenBank/DDBJ databases">
        <authorList>
            <person name="Sun Q."/>
            <person name="Mori K."/>
        </authorList>
    </citation>
    <scope>NUCLEOTIDE SEQUENCE [LARGE SCALE GENOMIC DNA]</scope>
    <source>
        <strain evidence="1 2">CICC 10874</strain>
    </source>
</reference>
<name>A0ABV6RDQ3_9MICO</name>
<proteinExistence type="predicted"/>
<keyword evidence="2" id="KW-1185">Reference proteome</keyword>
<gene>
    <name evidence="1" type="ORF">ACFFF6_08585</name>
</gene>
<protein>
    <submittedName>
        <fullName evidence="1">Uncharacterized protein</fullName>
    </submittedName>
</protein>
<sequence>MNVFLIPEEMKRLRHVRGLYPAERIIIAALSEADSEGVARFRPGGLATFIGRCPGALVEKAVAHLVEHGVFAEGSTSEELIVTFAYRAEEEQ</sequence>
<evidence type="ECO:0000313" key="2">
    <source>
        <dbReference type="Proteomes" id="UP001589793"/>
    </source>
</evidence>
<evidence type="ECO:0000313" key="1">
    <source>
        <dbReference type="EMBL" id="MFC0674008.1"/>
    </source>
</evidence>
<comment type="caution">
    <text evidence="1">The sequence shown here is derived from an EMBL/GenBank/DDBJ whole genome shotgun (WGS) entry which is preliminary data.</text>
</comment>